<feature type="compositionally biased region" description="Low complexity" evidence="1">
    <location>
        <begin position="187"/>
        <end position="200"/>
    </location>
</feature>
<evidence type="ECO:0000313" key="2">
    <source>
        <dbReference type="EMBL" id="CEM36417.1"/>
    </source>
</evidence>
<protein>
    <submittedName>
        <fullName evidence="2">Uncharacterized protein</fullName>
    </submittedName>
</protein>
<proteinExistence type="predicted"/>
<feature type="region of interest" description="Disordered" evidence="1">
    <location>
        <begin position="784"/>
        <end position="803"/>
    </location>
</feature>
<dbReference type="EMBL" id="CDMZ01001701">
    <property type="protein sequence ID" value="CEM36417.1"/>
    <property type="molecule type" value="Genomic_DNA"/>
</dbReference>
<feature type="compositionally biased region" description="Basic and acidic residues" evidence="1">
    <location>
        <begin position="427"/>
        <end position="436"/>
    </location>
</feature>
<feature type="region of interest" description="Disordered" evidence="1">
    <location>
        <begin position="389"/>
        <end position="454"/>
    </location>
</feature>
<feature type="compositionally biased region" description="Gly residues" evidence="1">
    <location>
        <begin position="437"/>
        <end position="451"/>
    </location>
</feature>
<feature type="region of interest" description="Disordered" evidence="1">
    <location>
        <begin position="530"/>
        <end position="609"/>
    </location>
</feature>
<feature type="region of interest" description="Disordered" evidence="1">
    <location>
        <begin position="181"/>
        <end position="200"/>
    </location>
</feature>
<reference evidence="2" key="1">
    <citation type="submission" date="2014-11" db="EMBL/GenBank/DDBJ databases">
        <authorList>
            <person name="Otto D Thomas"/>
            <person name="Naeem Raeece"/>
        </authorList>
    </citation>
    <scope>NUCLEOTIDE SEQUENCE</scope>
</reference>
<feature type="region of interest" description="Disordered" evidence="1">
    <location>
        <begin position="290"/>
        <end position="313"/>
    </location>
</feature>
<gene>
    <name evidence="2" type="ORF">Cvel_23979</name>
</gene>
<organism evidence="2">
    <name type="scientific">Chromera velia CCMP2878</name>
    <dbReference type="NCBI Taxonomy" id="1169474"/>
    <lineage>
        <taxon>Eukaryota</taxon>
        <taxon>Sar</taxon>
        <taxon>Alveolata</taxon>
        <taxon>Colpodellida</taxon>
        <taxon>Chromeraceae</taxon>
        <taxon>Chromera</taxon>
    </lineage>
</organism>
<dbReference type="AlphaFoldDB" id="A0A0G4GZA8"/>
<accession>A0A0G4GZA8</accession>
<feature type="non-terminal residue" evidence="2">
    <location>
        <position position="803"/>
    </location>
</feature>
<dbReference type="VEuPathDB" id="CryptoDB:Cvel_23979"/>
<feature type="compositionally biased region" description="Low complexity" evidence="1">
    <location>
        <begin position="550"/>
        <end position="567"/>
    </location>
</feature>
<sequence>MMEDGIAVECLVQAAEVLPIHLPDWTSGMVNASLSDLPLPPGAETELRVHRAWVSLGTLKALLRFANKWVAWRLAQTLSSRNVRLCRWAVHHFREDGPPAKEVARTCLCELSKSVRVGWVPEGAIDLFVSNLEAVAEGLEGVSANAGFARALYLLMAEFDSLILVRFFALQSIERRLEVTSSQTEDASSPASPNAGGSSSLILPPDVRGSRSLWWHLIGTDSAYSQGLETLGGATWFSGPASAVSSERAFQKALYQLLQRRVLCKVEGCRILKHFIVLADHCRGGPLYGRTKDGKPRGTGPGAVQPEAVSGPQSFRARMRGRPRWVNTKMAAQDPSLELTGMGSVNLFCTGQAGAEGIEKEGRFLRLVIPAGDASDFTVGIPTAAEADETIGAPAPSPDDLSELLASTGSDCAGQSDEDDDLLHAGGESRDDHSDSEGGGSLEGGEGGGAEGESLEDLDALSGDIRFLNPALICTAGGKLFGRLRKGEALMRAWVYKHLLEFPHLSIPFSAVDSNRLLWLPSAALPHPSSFASNPKLNRVAPEAAQSVRSGDPPASASSASGAGPSGERPEPLSLSMDNENFNATISPNQPSPPTAGGPSSGSGGRPGGRKIMFDVHPWYPLFFFFPELVNLSRNQGGPGQSRSFLNWTPSPVSRLGGGTFVWGVTRPLYHIFGGRTDMAFKCQAAAVVDEGETGGGLLKLARSFRVGSAGSAGEAEGANDDDEKKAVTASVAQSTVATGTARSAPPKTPGTVATVHRASAVKERPGNLPPVCILRLLGGSKEPSLAEGVRGEKGGEKGGGAP</sequence>
<name>A0A0G4GZA8_9ALVE</name>
<evidence type="ECO:0000256" key="1">
    <source>
        <dbReference type="SAM" id="MobiDB-lite"/>
    </source>
</evidence>
<feature type="compositionally biased region" description="Polar residues" evidence="1">
    <location>
        <begin position="576"/>
        <end position="589"/>
    </location>
</feature>